<name>A0ABV6MLJ7_9PSEU</name>
<dbReference type="PANTHER" id="PTHR34310">
    <property type="entry name" value="DUF427 DOMAIN PROTEIN (AFU_ORTHOLOGUE AFUA_3G02220)"/>
    <property type="match status" value="1"/>
</dbReference>
<reference evidence="2 3" key="1">
    <citation type="submission" date="2024-09" db="EMBL/GenBank/DDBJ databases">
        <authorList>
            <person name="Sun Q."/>
            <person name="Mori K."/>
        </authorList>
    </citation>
    <scope>NUCLEOTIDE SEQUENCE [LARGE SCALE GENOMIC DNA]</scope>
    <source>
        <strain evidence="2 3">TBRC 1432</strain>
    </source>
</reference>
<organism evidence="2 3">
    <name type="scientific">Kutzneria chonburiensis</name>
    <dbReference type="NCBI Taxonomy" id="1483604"/>
    <lineage>
        <taxon>Bacteria</taxon>
        <taxon>Bacillati</taxon>
        <taxon>Actinomycetota</taxon>
        <taxon>Actinomycetes</taxon>
        <taxon>Pseudonocardiales</taxon>
        <taxon>Pseudonocardiaceae</taxon>
        <taxon>Kutzneria</taxon>
    </lineage>
</organism>
<keyword evidence="3" id="KW-1185">Reference proteome</keyword>
<feature type="domain" description="DUF427" evidence="1">
    <location>
        <begin position="1"/>
        <end position="89"/>
    </location>
</feature>
<comment type="caution">
    <text evidence="2">The sequence shown here is derived from an EMBL/GenBank/DDBJ whole genome shotgun (WGS) entry which is preliminary data.</text>
</comment>
<dbReference type="Gene3D" id="2.170.150.40">
    <property type="entry name" value="Domain of unknown function (DUF427)"/>
    <property type="match status" value="1"/>
</dbReference>
<dbReference type="RefSeq" id="WP_273940012.1">
    <property type="nucleotide sequence ID" value="NZ_CP097263.1"/>
</dbReference>
<dbReference type="InterPro" id="IPR038694">
    <property type="entry name" value="DUF427_sf"/>
</dbReference>
<evidence type="ECO:0000313" key="3">
    <source>
        <dbReference type="Proteomes" id="UP001589810"/>
    </source>
</evidence>
<gene>
    <name evidence="2" type="ORF">ACFFH7_06760</name>
</gene>
<evidence type="ECO:0000259" key="1">
    <source>
        <dbReference type="Pfam" id="PF04248"/>
    </source>
</evidence>
<protein>
    <submittedName>
        <fullName evidence="2">DUF427 domain-containing protein</fullName>
    </submittedName>
</protein>
<dbReference type="PANTHER" id="PTHR34310:SF5">
    <property type="entry name" value="DUF427 DOMAIN PROTEIN (AFU_ORTHOLOGUE AFUA_3G02220)"/>
    <property type="match status" value="1"/>
</dbReference>
<proteinExistence type="predicted"/>
<accession>A0ABV6MLJ7</accession>
<dbReference type="Proteomes" id="UP001589810">
    <property type="component" value="Unassembled WGS sequence"/>
</dbReference>
<sequence length="96" mass="10465">MKATINGRVVAEAPESEVVSIEGNWYFPPSSLTDSEFVASPTPYTCAWKGVAQYHTVAGQTDAGWSYTQPPADAVSRVGQDFTDYVAFDRRVVEVS</sequence>
<evidence type="ECO:0000313" key="2">
    <source>
        <dbReference type="EMBL" id="MFC0541176.1"/>
    </source>
</evidence>
<dbReference type="InterPro" id="IPR007361">
    <property type="entry name" value="DUF427"/>
</dbReference>
<dbReference type="EMBL" id="JBHLUD010000001">
    <property type="protein sequence ID" value="MFC0541176.1"/>
    <property type="molecule type" value="Genomic_DNA"/>
</dbReference>
<dbReference type="Pfam" id="PF04248">
    <property type="entry name" value="NTP_transf_9"/>
    <property type="match status" value="1"/>
</dbReference>